<organism evidence="2 3">
    <name type="scientific">Tetrapyrgos nigripes</name>
    <dbReference type="NCBI Taxonomy" id="182062"/>
    <lineage>
        <taxon>Eukaryota</taxon>
        <taxon>Fungi</taxon>
        <taxon>Dikarya</taxon>
        <taxon>Basidiomycota</taxon>
        <taxon>Agaricomycotina</taxon>
        <taxon>Agaricomycetes</taxon>
        <taxon>Agaricomycetidae</taxon>
        <taxon>Agaricales</taxon>
        <taxon>Marasmiineae</taxon>
        <taxon>Marasmiaceae</taxon>
        <taxon>Tetrapyrgos</taxon>
    </lineage>
</organism>
<keyword evidence="3" id="KW-1185">Reference proteome</keyword>
<dbReference type="Gene3D" id="3.80.10.10">
    <property type="entry name" value="Ribonuclease Inhibitor"/>
    <property type="match status" value="1"/>
</dbReference>
<dbReference type="OrthoDB" id="2447803at2759"/>
<comment type="caution">
    <text evidence="2">The sequence shown here is derived from an EMBL/GenBank/DDBJ whole genome shotgun (WGS) entry which is preliminary data.</text>
</comment>
<evidence type="ECO:0000313" key="2">
    <source>
        <dbReference type="EMBL" id="KAF5364949.1"/>
    </source>
</evidence>
<proteinExistence type="predicted"/>
<dbReference type="Proteomes" id="UP000559256">
    <property type="component" value="Unassembled WGS sequence"/>
</dbReference>
<evidence type="ECO:0000259" key="1">
    <source>
        <dbReference type="Pfam" id="PF12937"/>
    </source>
</evidence>
<dbReference type="SUPFAM" id="SSF52047">
    <property type="entry name" value="RNI-like"/>
    <property type="match status" value="1"/>
</dbReference>
<dbReference type="InterPro" id="IPR032675">
    <property type="entry name" value="LRR_dom_sf"/>
</dbReference>
<accession>A0A8H5GHL6</accession>
<dbReference type="GO" id="GO:0031146">
    <property type="term" value="P:SCF-dependent proteasomal ubiquitin-dependent protein catabolic process"/>
    <property type="evidence" value="ECO:0007669"/>
    <property type="project" value="TreeGrafter"/>
</dbReference>
<reference evidence="2 3" key="1">
    <citation type="journal article" date="2020" name="ISME J.">
        <title>Uncovering the hidden diversity of litter-decomposition mechanisms in mushroom-forming fungi.</title>
        <authorList>
            <person name="Floudas D."/>
            <person name="Bentzer J."/>
            <person name="Ahren D."/>
            <person name="Johansson T."/>
            <person name="Persson P."/>
            <person name="Tunlid A."/>
        </authorList>
    </citation>
    <scope>NUCLEOTIDE SEQUENCE [LARGE SCALE GENOMIC DNA]</scope>
    <source>
        <strain evidence="2 3">CBS 291.85</strain>
    </source>
</reference>
<evidence type="ECO:0000313" key="3">
    <source>
        <dbReference type="Proteomes" id="UP000559256"/>
    </source>
</evidence>
<feature type="domain" description="F-box" evidence="1">
    <location>
        <begin position="14"/>
        <end position="53"/>
    </location>
</feature>
<dbReference type="SUPFAM" id="SSF81383">
    <property type="entry name" value="F-box domain"/>
    <property type="match status" value="1"/>
</dbReference>
<sequence>MNITSTHQALMIAELRQQIFFYLSSRNKSLLACALVCHQWQDDALDYLWKRITSMEFSRALGPIRKRTPDDPNDQMTVFEETLGLDAWRRFERLYSHRVRHLDLAELRLNQYYCILTTMASTRPPSSSRIFPNLREMSVHGSGLLLPTSGFETKVVQFMHERIESFSLYGNGKETLELGFPSMFTIKAIGDYMPRLTTLVIDLYYCAFDHRFTDAMAICCSRLPPLVDLDLGPVVNEPDSYAVVIESAACNCPCLEAVVVGGIGFFPSSAIPVPMPSLKKLEVDESVAIHTLRLLQQYPMPSLQELDLTSLMERASLAEYQNLAMHIVTSFPQLTTLNFNISLSAHIVPCRGDEVNPFTDEDMGFLGRCLPALEILGFDFCCAQDVKRPTLQGLSNLAEHALKLQSLNLVILPTHPAASNTNSDQGLAMLTSGSLSSMNRFRCLERLGLGDSHLHPKWTIVVLEVLGYMLPLGCDLRIPALDYDLGGPDIIQSNKEWEKVISGLRNRDPSRNWVQFKELWRATGLEKILAMYLTTALQNLQITTELVK</sequence>
<dbReference type="GO" id="GO:0019005">
    <property type="term" value="C:SCF ubiquitin ligase complex"/>
    <property type="evidence" value="ECO:0007669"/>
    <property type="project" value="TreeGrafter"/>
</dbReference>
<protein>
    <recommendedName>
        <fullName evidence="1">F-box domain-containing protein</fullName>
    </recommendedName>
</protein>
<dbReference type="AlphaFoldDB" id="A0A8H5GHL6"/>
<dbReference type="InterPro" id="IPR036047">
    <property type="entry name" value="F-box-like_dom_sf"/>
</dbReference>
<dbReference type="InterPro" id="IPR001810">
    <property type="entry name" value="F-box_dom"/>
</dbReference>
<dbReference type="PANTHER" id="PTHR13318">
    <property type="entry name" value="PARTNER OF PAIRED, ISOFORM B-RELATED"/>
    <property type="match status" value="1"/>
</dbReference>
<name>A0A8H5GHL6_9AGAR</name>
<dbReference type="Pfam" id="PF12937">
    <property type="entry name" value="F-box-like"/>
    <property type="match status" value="1"/>
</dbReference>
<gene>
    <name evidence="2" type="ORF">D9758_008118</name>
</gene>
<dbReference type="EMBL" id="JAACJM010000030">
    <property type="protein sequence ID" value="KAF5364949.1"/>
    <property type="molecule type" value="Genomic_DNA"/>
</dbReference>